<accession>A0ABU1D5D5</accession>
<dbReference type="EMBL" id="JAUZQE010000011">
    <property type="protein sequence ID" value="MDR4125660.1"/>
    <property type="molecule type" value="Genomic_DNA"/>
</dbReference>
<keyword evidence="5 6" id="KW-0663">Pyridoxal phosphate</keyword>
<comment type="cofactor">
    <cofactor evidence="1">
        <name>pyridoxal 5'-phosphate</name>
        <dbReference type="ChEBI" id="CHEBI:597326"/>
    </cofactor>
</comment>
<dbReference type="PIRSF" id="PIRSF000521">
    <property type="entry name" value="Transaminase_4ab_Lys_Orn"/>
    <property type="match status" value="1"/>
</dbReference>
<organism evidence="7 8">
    <name type="scientific">Yanghanlia caeni</name>
    <dbReference type="NCBI Taxonomy" id="3064283"/>
    <lineage>
        <taxon>Bacteria</taxon>
        <taxon>Pseudomonadati</taxon>
        <taxon>Pseudomonadota</taxon>
        <taxon>Betaproteobacteria</taxon>
        <taxon>Burkholderiales</taxon>
        <taxon>Alcaligenaceae</taxon>
        <taxon>Yanghanlia</taxon>
    </lineage>
</organism>
<dbReference type="PANTHER" id="PTHR43552">
    <property type="entry name" value="DIAMINOBUTYRATE--2-OXOGLUTARATE AMINOTRANSFERASE"/>
    <property type="match status" value="1"/>
</dbReference>
<evidence type="ECO:0000256" key="3">
    <source>
        <dbReference type="ARBA" id="ARBA00022576"/>
    </source>
</evidence>
<dbReference type="GO" id="GO:0008483">
    <property type="term" value="F:transaminase activity"/>
    <property type="evidence" value="ECO:0007669"/>
    <property type="project" value="UniProtKB-KW"/>
</dbReference>
<dbReference type="InterPro" id="IPR015422">
    <property type="entry name" value="PyrdxlP-dep_Trfase_small"/>
</dbReference>
<sequence length="412" mass="45053">MEPRILERVQSHVRDYARSADTSLFTHAQGSVLADACGRHYIDFSSAAGALNYGHDNPLLMQMLRRSVPGGTLENDLGRALGRFRDAIDGYLLRPRGWEYRVHYTGTTAAAAVESALKAARVATGRHKAVSFTRCDAFRADLKGPIMWAASTGIGDTLFMPYDGSFGPDVDTMAYLERQLDMCPCDNEKPAAVVVETVLGEGGIDVLSWRWLRDLESLCRRHGMLLIMDETIVGCGRTGRFFSFEASGVRADMIALSRSLSGFGLPMSVLLSRPDLPATQYCSPVSDETATLALLTAEHVLEAYWADDSFAVHVRRKERMVRDWLENLAQAYAHVGLGVRGRGLIQGLVTPAPLGLATEIASRALACGLVTLTTGTYDEVLKVLPALTIDEDLLVQGLEVLDRAVSEVMENR</sequence>
<dbReference type="InterPro" id="IPR004637">
    <property type="entry name" value="Dat"/>
</dbReference>
<keyword evidence="4" id="KW-0808">Transferase</keyword>
<comment type="caution">
    <text evidence="7">The sequence shown here is derived from an EMBL/GenBank/DDBJ whole genome shotgun (WGS) entry which is preliminary data.</text>
</comment>
<proteinExistence type="inferred from homology"/>
<evidence type="ECO:0000256" key="5">
    <source>
        <dbReference type="ARBA" id="ARBA00022898"/>
    </source>
</evidence>
<dbReference type="Gene3D" id="3.40.640.10">
    <property type="entry name" value="Type I PLP-dependent aspartate aminotransferase-like (Major domain)"/>
    <property type="match status" value="1"/>
</dbReference>
<dbReference type="Pfam" id="PF00202">
    <property type="entry name" value="Aminotran_3"/>
    <property type="match status" value="1"/>
</dbReference>
<keyword evidence="8" id="KW-1185">Reference proteome</keyword>
<evidence type="ECO:0000256" key="4">
    <source>
        <dbReference type="ARBA" id="ARBA00022679"/>
    </source>
</evidence>
<name>A0ABU1D5D5_9BURK</name>
<dbReference type="InterPro" id="IPR015424">
    <property type="entry name" value="PyrdxlP-dep_Trfase"/>
</dbReference>
<evidence type="ECO:0000256" key="1">
    <source>
        <dbReference type="ARBA" id="ARBA00001933"/>
    </source>
</evidence>
<dbReference type="PANTHER" id="PTHR43552:SF2">
    <property type="entry name" value="DIAMINOBUTYRATE--2-OXOGLUTARATE TRANSAMINASE"/>
    <property type="match status" value="1"/>
</dbReference>
<dbReference type="Gene3D" id="3.90.1150.10">
    <property type="entry name" value="Aspartate Aminotransferase, domain 1"/>
    <property type="match status" value="1"/>
</dbReference>
<evidence type="ECO:0000313" key="8">
    <source>
        <dbReference type="Proteomes" id="UP001232156"/>
    </source>
</evidence>
<dbReference type="InterPro" id="IPR005814">
    <property type="entry name" value="Aminotrans_3"/>
</dbReference>
<dbReference type="RefSeq" id="WP_347286840.1">
    <property type="nucleotide sequence ID" value="NZ_JAUZQE010000011.1"/>
</dbReference>
<comment type="similarity">
    <text evidence="2 6">Belongs to the class-III pyridoxal-phosphate-dependent aminotransferase family.</text>
</comment>
<reference evidence="7 8" key="1">
    <citation type="submission" date="2023-08" db="EMBL/GenBank/DDBJ databases">
        <title>Alcaligenaceae gen. nov., a novel taxon isolated from the sludge of Yixing Pesticide Factory.</title>
        <authorList>
            <person name="Ruan L."/>
        </authorList>
    </citation>
    <scope>NUCLEOTIDE SEQUENCE [LARGE SCALE GENOMIC DNA]</scope>
    <source>
        <strain evidence="7 8">LG-2</strain>
    </source>
</reference>
<dbReference type="SUPFAM" id="SSF53383">
    <property type="entry name" value="PLP-dependent transferases"/>
    <property type="match status" value="1"/>
</dbReference>
<protein>
    <submittedName>
        <fullName evidence="7">Aminotransferase class III-fold pyridoxal phosphate-dependent enzyme</fullName>
    </submittedName>
</protein>
<evidence type="ECO:0000313" key="7">
    <source>
        <dbReference type="EMBL" id="MDR4125660.1"/>
    </source>
</evidence>
<gene>
    <name evidence="7" type="ORF">Q8947_06640</name>
</gene>
<evidence type="ECO:0000256" key="6">
    <source>
        <dbReference type="RuleBase" id="RU003560"/>
    </source>
</evidence>
<evidence type="ECO:0000256" key="2">
    <source>
        <dbReference type="ARBA" id="ARBA00008954"/>
    </source>
</evidence>
<dbReference type="Proteomes" id="UP001232156">
    <property type="component" value="Unassembled WGS sequence"/>
</dbReference>
<keyword evidence="3 7" id="KW-0032">Aminotransferase</keyword>
<dbReference type="InterPro" id="IPR015421">
    <property type="entry name" value="PyrdxlP-dep_Trfase_major"/>
</dbReference>